<feature type="region of interest" description="Disordered" evidence="1">
    <location>
        <begin position="27"/>
        <end position="70"/>
    </location>
</feature>
<evidence type="ECO:0000313" key="4">
    <source>
        <dbReference type="Proteomes" id="UP000001887"/>
    </source>
</evidence>
<protein>
    <submittedName>
        <fullName evidence="3">Uncharacterized protein</fullName>
    </submittedName>
</protein>
<feature type="signal peptide" evidence="2">
    <location>
        <begin position="1"/>
        <end position="24"/>
    </location>
</feature>
<organism evidence="3 4">
    <name type="scientific">Pirellula staleyi (strain ATCC 27377 / DSM 6068 / ICPB 4128)</name>
    <name type="common">Pirella staleyi</name>
    <dbReference type="NCBI Taxonomy" id="530564"/>
    <lineage>
        <taxon>Bacteria</taxon>
        <taxon>Pseudomonadati</taxon>
        <taxon>Planctomycetota</taxon>
        <taxon>Planctomycetia</taxon>
        <taxon>Pirellulales</taxon>
        <taxon>Pirellulaceae</taxon>
        <taxon>Pirellula</taxon>
    </lineage>
</organism>
<gene>
    <name evidence="3" type="ordered locus">Psta_1817</name>
</gene>
<feature type="compositionally biased region" description="Basic and acidic residues" evidence="1">
    <location>
        <begin position="60"/>
        <end position="70"/>
    </location>
</feature>
<proteinExistence type="predicted"/>
<dbReference type="Proteomes" id="UP000001887">
    <property type="component" value="Chromosome"/>
</dbReference>
<name>D2QZK9_PIRSD</name>
<evidence type="ECO:0000256" key="1">
    <source>
        <dbReference type="SAM" id="MobiDB-lite"/>
    </source>
</evidence>
<dbReference type="EMBL" id="CP001848">
    <property type="protein sequence ID" value="ADB16492.1"/>
    <property type="molecule type" value="Genomic_DNA"/>
</dbReference>
<reference evidence="3 4" key="1">
    <citation type="journal article" date="2009" name="Stand. Genomic Sci.">
        <title>Complete genome sequence of Pirellula staleyi type strain (ATCC 27377).</title>
        <authorList>
            <person name="Clum A."/>
            <person name="Tindall B.J."/>
            <person name="Sikorski J."/>
            <person name="Ivanova N."/>
            <person name="Mavrommatis K."/>
            <person name="Lucas S."/>
            <person name="Glavina del Rio T."/>
            <person name="Nolan M."/>
            <person name="Chen F."/>
            <person name="Tice H."/>
            <person name="Pitluck S."/>
            <person name="Cheng J.F."/>
            <person name="Chertkov O."/>
            <person name="Brettin T."/>
            <person name="Han C."/>
            <person name="Detter J.C."/>
            <person name="Kuske C."/>
            <person name="Bruce D."/>
            <person name="Goodwin L."/>
            <person name="Ovchinikova G."/>
            <person name="Pati A."/>
            <person name="Mikhailova N."/>
            <person name="Chen A."/>
            <person name="Palaniappan K."/>
            <person name="Land M."/>
            <person name="Hauser L."/>
            <person name="Chang Y.J."/>
            <person name="Jeffries C.D."/>
            <person name="Chain P."/>
            <person name="Rohde M."/>
            <person name="Goker M."/>
            <person name="Bristow J."/>
            <person name="Eisen J.A."/>
            <person name="Markowitz V."/>
            <person name="Hugenholtz P."/>
            <person name="Kyrpides N.C."/>
            <person name="Klenk H.P."/>
            <person name="Lapidus A."/>
        </authorList>
    </citation>
    <scope>NUCLEOTIDE SEQUENCE [LARGE SCALE GENOMIC DNA]</scope>
    <source>
        <strain evidence="4">ATCC 27377 / DSM 6068 / ICPB 4128</strain>
    </source>
</reference>
<accession>D2QZK9</accession>
<evidence type="ECO:0000313" key="3">
    <source>
        <dbReference type="EMBL" id="ADB16492.1"/>
    </source>
</evidence>
<dbReference type="AlphaFoldDB" id="D2QZK9"/>
<evidence type="ECO:0000256" key="2">
    <source>
        <dbReference type="SAM" id="SignalP"/>
    </source>
</evidence>
<sequence precursor="true">MVTKFAHLLLLVALLSSSATSLVAQEATSASSNSQTSKHGVTYISTRSHHTHHRAPWEYPKTDARRFGSH</sequence>
<dbReference type="HOGENOM" id="CLU_2754385_0_0_0"/>
<keyword evidence="2" id="KW-0732">Signal</keyword>
<feature type="chain" id="PRO_5003035917" evidence="2">
    <location>
        <begin position="25"/>
        <end position="70"/>
    </location>
</feature>
<dbReference type="KEGG" id="psl:Psta_1817"/>
<feature type="compositionally biased region" description="Polar residues" evidence="1">
    <location>
        <begin position="27"/>
        <end position="46"/>
    </location>
</feature>
<keyword evidence="4" id="KW-1185">Reference proteome</keyword>